<comment type="subunit">
    <text evidence="5">Homotetramer.</text>
</comment>
<dbReference type="PROSITE" id="PS00488">
    <property type="entry name" value="PAL_HISTIDASE"/>
    <property type="match status" value="1"/>
</dbReference>
<dbReference type="InterPro" id="IPR005922">
    <property type="entry name" value="Phe_NH3-lyase"/>
</dbReference>
<protein>
    <recommendedName>
        <fullName evidence="6 13">Phenylalanine ammonia-lyase</fullName>
        <ecNumber evidence="6 13">4.3.1.24</ecNumber>
    </recommendedName>
</protein>
<gene>
    <name evidence="14" type="ORF">F3Y22_tig00111234pilonHSYRG00185</name>
</gene>
<keyword evidence="10 12" id="KW-0456">Lyase</keyword>
<reference evidence="14" key="1">
    <citation type="submission" date="2019-09" db="EMBL/GenBank/DDBJ databases">
        <title>Draft genome information of white flower Hibiscus syriacus.</title>
        <authorList>
            <person name="Kim Y.-M."/>
        </authorList>
    </citation>
    <scope>NUCLEOTIDE SEQUENCE [LARGE SCALE GENOMIC DNA]</scope>
    <source>
        <strain evidence="14">YM2019G1</strain>
    </source>
</reference>
<evidence type="ECO:0000256" key="9">
    <source>
        <dbReference type="ARBA" id="ARBA00023232"/>
    </source>
</evidence>
<keyword evidence="15" id="KW-1185">Reference proteome</keyword>
<keyword evidence="8 13" id="KW-0587">Phenylpropanoid metabolism</keyword>
<comment type="similarity">
    <text evidence="4 12">Belongs to the PAL/histidase family.</text>
</comment>
<dbReference type="EMBL" id="VEPZ02001277">
    <property type="protein sequence ID" value="KAE8682916.1"/>
    <property type="molecule type" value="Genomic_DNA"/>
</dbReference>
<evidence type="ECO:0000256" key="13">
    <source>
        <dbReference type="RuleBase" id="RU003955"/>
    </source>
</evidence>
<evidence type="ECO:0000256" key="7">
    <source>
        <dbReference type="ARBA" id="ARBA00022490"/>
    </source>
</evidence>
<dbReference type="UniPathway" id="UPA00713">
    <property type="reaction ID" value="UER00725"/>
</dbReference>
<dbReference type="InterPro" id="IPR022313">
    <property type="entry name" value="Phe/His_NH3-lyase_AS"/>
</dbReference>
<name>A0A6A2YU51_HIBSY</name>
<evidence type="ECO:0000256" key="6">
    <source>
        <dbReference type="ARBA" id="ARBA00012139"/>
    </source>
</evidence>
<dbReference type="Proteomes" id="UP000436088">
    <property type="component" value="Unassembled WGS sequence"/>
</dbReference>
<accession>A0A6A2YU51</accession>
<dbReference type="GO" id="GO:0006559">
    <property type="term" value="P:L-phenylalanine catabolic process"/>
    <property type="evidence" value="ECO:0007669"/>
    <property type="project" value="UniProtKB-KW"/>
</dbReference>
<evidence type="ECO:0000313" key="14">
    <source>
        <dbReference type="EMBL" id="KAE8682916.1"/>
    </source>
</evidence>
<evidence type="ECO:0000256" key="12">
    <source>
        <dbReference type="RuleBase" id="RU003954"/>
    </source>
</evidence>
<comment type="pathway">
    <text evidence="3 13">Phenylpropanoid metabolism; trans-cinnamate biosynthesis; trans-cinnamate from L-phenylalanine: step 1/1.</text>
</comment>
<dbReference type="Gene3D" id="1.10.275.10">
    <property type="entry name" value="Fumarase/aspartase (N-terminal domain)"/>
    <property type="match status" value="1"/>
</dbReference>
<dbReference type="Gene3D" id="1.20.200.10">
    <property type="entry name" value="Fumarase/aspartase (Central domain)"/>
    <property type="match status" value="1"/>
</dbReference>
<dbReference type="GO" id="GO:0045548">
    <property type="term" value="F:phenylalanine ammonia-lyase activity"/>
    <property type="evidence" value="ECO:0007669"/>
    <property type="project" value="UniProtKB-EC"/>
</dbReference>
<comment type="subcellular location">
    <subcellularLocation>
        <location evidence="2 13">Cytoplasm</location>
    </subcellularLocation>
</comment>
<dbReference type="InterPro" id="IPR001106">
    <property type="entry name" value="Aromatic_Lyase"/>
</dbReference>
<dbReference type="PANTHER" id="PTHR10362">
    <property type="entry name" value="HISTIDINE AMMONIA-LYASE"/>
    <property type="match status" value="1"/>
</dbReference>
<dbReference type="GO" id="GO:0005737">
    <property type="term" value="C:cytoplasm"/>
    <property type="evidence" value="ECO:0007669"/>
    <property type="project" value="UniProtKB-SubCell"/>
</dbReference>
<comment type="caution">
    <text evidence="14">The sequence shown here is derived from an EMBL/GenBank/DDBJ whole genome shotgun (WGS) entry which is preliminary data.</text>
</comment>
<dbReference type="NCBIfam" id="TIGR01226">
    <property type="entry name" value="phe_am_lyase"/>
    <property type="match status" value="1"/>
</dbReference>
<dbReference type="AlphaFoldDB" id="A0A6A2YU51"/>
<dbReference type="InterPro" id="IPR008948">
    <property type="entry name" value="L-Aspartase-like"/>
</dbReference>
<evidence type="ECO:0000256" key="11">
    <source>
        <dbReference type="ARBA" id="ARBA00023537"/>
    </source>
</evidence>
<comment type="catalytic activity">
    <reaction evidence="11 13">
        <text>L-phenylalanine = (E)-cinnamate + NH4(+)</text>
        <dbReference type="Rhea" id="RHEA:21384"/>
        <dbReference type="ChEBI" id="CHEBI:15669"/>
        <dbReference type="ChEBI" id="CHEBI:28938"/>
        <dbReference type="ChEBI" id="CHEBI:58095"/>
        <dbReference type="EC" id="4.3.1.24"/>
    </reaction>
</comment>
<dbReference type="InterPro" id="IPR023144">
    <property type="entry name" value="Phe_NH3-lyase_shielding_dom_sf"/>
</dbReference>
<keyword evidence="7" id="KW-0963">Cytoplasm</keyword>
<dbReference type="Gene3D" id="1.10.274.20">
    <property type="entry name" value="Phenylalanine ammonia-lyase 1, domain 3"/>
    <property type="match status" value="1"/>
</dbReference>
<dbReference type="EC" id="4.3.1.24" evidence="6 13"/>
<proteinExistence type="inferred from homology"/>
<sequence>MATAEYGVSENGCSFLTHLHWQKAADALRCSHFDEVKRMVAQFAEAKVAGIQGTTLTVAQVTAVSRRNEVMVSLDEVAARDRVARSANWVSDRIFRGIDIYGVTTGFGATSHRRTTKTSDLQTELIRFLNAGVIGKEYLPISYSKAAMVVRANTLMQGYSGIRWEILEAMTELMNRNLIPKLPLRGTITASGDLVPLSYIAGLLTGRQNSKVVTVDGEEIDSIEALKRAGIGGPFELQAKEGLALVNGTAVGSAVAATVCFDANLLAVLSVILSALFCEVMHGKPEFTDPLTHELKHHPGQIESAAIMKFLLDGSDYMKEAKIRHEKDPLTKPKQDRYAIRTSPQWLGPQVEVIRQATHSIEREINSVNDNPLIDIDRDIALHGGNFQGTPIGVSMDNLRIAVAAIGKLMFAQFSELVCDYYNNGLPSNLSGGTNPSLDYGFKGAEIAMAAYCSELQYLVNPVTTHVQSAEQHNQDVNSLGLISARKSAEAIEILKLMSSTFMMALCQAIDLRHLEENMRETVKKLLLQVVKKTLYFAEDGSLLQSRFCEKELLQVIEHQPVFSYLDDPMNTSYTLLPKIREVIVERALKDKKGHEDGFSIFKRIPVFIEELKAILEEKLPKAIAKFSNGEFEVTNRIEKCRTYPIYGFVRKEVGTELLVGEKKVSPGEYIEKVCEAINEGKLGAVVMRCLNNWKP</sequence>
<dbReference type="CDD" id="cd00332">
    <property type="entry name" value="PAL-HAL"/>
    <property type="match status" value="1"/>
</dbReference>
<dbReference type="Pfam" id="PF00221">
    <property type="entry name" value="Lyase_aromatic"/>
    <property type="match status" value="1"/>
</dbReference>
<dbReference type="GO" id="GO:0009800">
    <property type="term" value="P:cinnamic acid biosynthetic process"/>
    <property type="evidence" value="ECO:0007669"/>
    <property type="project" value="UniProtKB-UniPathway"/>
</dbReference>
<evidence type="ECO:0000256" key="10">
    <source>
        <dbReference type="ARBA" id="ARBA00023239"/>
    </source>
</evidence>
<evidence type="ECO:0000256" key="5">
    <source>
        <dbReference type="ARBA" id="ARBA00011881"/>
    </source>
</evidence>
<keyword evidence="9" id="KW-0585">Phenylalanine catabolism</keyword>
<evidence type="ECO:0000256" key="8">
    <source>
        <dbReference type="ARBA" id="ARBA00023051"/>
    </source>
</evidence>
<dbReference type="FunFam" id="1.10.275.10:FF:000009">
    <property type="entry name" value="Phenylalanine ammonia-lyase"/>
    <property type="match status" value="1"/>
</dbReference>
<evidence type="ECO:0000256" key="2">
    <source>
        <dbReference type="ARBA" id="ARBA00004496"/>
    </source>
</evidence>
<dbReference type="SUPFAM" id="SSF48557">
    <property type="entry name" value="L-aspartase-like"/>
    <property type="match status" value="1"/>
</dbReference>
<evidence type="ECO:0000256" key="3">
    <source>
        <dbReference type="ARBA" id="ARBA00005138"/>
    </source>
</evidence>
<evidence type="ECO:0000256" key="1">
    <source>
        <dbReference type="ARBA" id="ARBA00002235"/>
    </source>
</evidence>
<evidence type="ECO:0000313" key="15">
    <source>
        <dbReference type="Proteomes" id="UP000436088"/>
    </source>
</evidence>
<dbReference type="InterPro" id="IPR024083">
    <property type="entry name" value="Fumarase/histidase_N"/>
</dbReference>
<comment type="function">
    <text evidence="1">This is a key enzyme of plant metabolism catalyzing the first reaction in the biosynthesis from L-phenylalanine of a wide variety of natural products based on the phenylpropane skeleton.</text>
</comment>
<organism evidence="14 15">
    <name type="scientific">Hibiscus syriacus</name>
    <name type="common">Rose of Sharon</name>
    <dbReference type="NCBI Taxonomy" id="106335"/>
    <lineage>
        <taxon>Eukaryota</taxon>
        <taxon>Viridiplantae</taxon>
        <taxon>Streptophyta</taxon>
        <taxon>Embryophyta</taxon>
        <taxon>Tracheophyta</taxon>
        <taxon>Spermatophyta</taxon>
        <taxon>Magnoliopsida</taxon>
        <taxon>eudicotyledons</taxon>
        <taxon>Gunneridae</taxon>
        <taxon>Pentapetalae</taxon>
        <taxon>rosids</taxon>
        <taxon>malvids</taxon>
        <taxon>Malvales</taxon>
        <taxon>Malvaceae</taxon>
        <taxon>Malvoideae</taxon>
        <taxon>Hibiscus</taxon>
    </lineage>
</organism>
<evidence type="ECO:0000256" key="4">
    <source>
        <dbReference type="ARBA" id="ARBA00007238"/>
    </source>
</evidence>
<dbReference type="OrthoDB" id="10051290at2759"/>